<dbReference type="Pfam" id="PF00397">
    <property type="entry name" value="WW"/>
    <property type="match status" value="1"/>
</dbReference>
<feature type="compositionally biased region" description="Low complexity" evidence="1">
    <location>
        <begin position="151"/>
        <end position="166"/>
    </location>
</feature>
<feature type="non-terminal residue" evidence="3">
    <location>
        <position position="218"/>
    </location>
</feature>
<dbReference type="Proteomes" id="UP001189429">
    <property type="component" value="Unassembled WGS sequence"/>
</dbReference>
<dbReference type="InterPro" id="IPR036236">
    <property type="entry name" value="Znf_C2H2_sf"/>
</dbReference>
<feature type="compositionally biased region" description="Basic and acidic residues" evidence="1">
    <location>
        <begin position="167"/>
        <end position="184"/>
    </location>
</feature>
<dbReference type="SUPFAM" id="SSF57667">
    <property type="entry name" value="beta-beta-alpha zinc fingers"/>
    <property type="match status" value="1"/>
</dbReference>
<reference evidence="3" key="1">
    <citation type="submission" date="2023-10" db="EMBL/GenBank/DDBJ databases">
        <authorList>
            <person name="Chen Y."/>
            <person name="Shah S."/>
            <person name="Dougan E. K."/>
            <person name="Thang M."/>
            <person name="Chan C."/>
        </authorList>
    </citation>
    <scope>NUCLEOTIDE SEQUENCE [LARGE SCALE GENOMIC DNA]</scope>
</reference>
<proteinExistence type="predicted"/>
<name>A0ABN9Y1B4_9DINO</name>
<dbReference type="SMART" id="SM00456">
    <property type="entry name" value="WW"/>
    <property type="match status" value="1"/>
</dbReference>
<evidence type="ECO:0000313" key="4">
    <source>
        <dbReference type="Proteomes" id="UP001189429"/>
    </source>
</evidence>
<dbReference type="EMBL" id="CAUYUJ010021664">
    <property type="protein sequence ID" value="CAK0906242.1"/>
    <property type="molecule type" value="Genomic_DNA"/>
</dbReference>
<feature type="domain" description="WW" evidence="2">
    <location>
        <begin position="119"/>
        <end position="153"/>
    </location>
</feature>
<dbReference type="InterPro" id="IPR036020">
    <property type="entry name" value="WW_dom_sf"/>
</dbReference>
<dbReference type="PROSITE" id="PS01159">
    <property type="entry name" value="WW_DOMAIN_1"/>
    <property type="match status" value="1"/>
</dbReference>
<comment type="caution">
    <text evidence="3">The sequence shown here is derived from an EMBL/GenBank/DDBJ whole genome shotgun (WGS) entry which is preliminary data.</text>
</comment>
<evidence type="ECO:0000259" key="2">
    <source>
        <dbReference type="PROSITE" id="PS50020"/>
    </source>
</evidence>
<evidence type="ECO:0000313" key="3">
    <source>
        <dbReference type="EMBL" id="CAK0906242.1"/>
    </source>
</evidence>
<gene>
    <name evidence="3" type="ORF">PCOR1329_LOCUS81650</name>
</gene>
<keyword evidence="4" id="KW-1185">Reference proteome</keyword>
<protein>
    <recommendedName>
        <fullName evidence="2">WW domain-containing protein</fullName>
    </recommendedName>
</protein>
<dbReference type="CDD" id="cd00201">
    <property type="entry name" value="WW"/>
    <property type="match status" value="1"/>
</dbReference>
<accession>A0ABN9Y1B4</accession>
<dbReference type="SUPFAM" id="SSF51045">
    <property type="entry name" value="WW domain"/>
    <property type="match status" value="1"/>
</dbReference>
<sequence length="218" mass="23714">MTPAEPQEQAEEAAKKDPFEGKVWNLPDYVRVTSDTLECTLCPAKANAYLNIAMHLGGDKHAKKCRGSGNHEIIWNQARQLLEVMVTGEPVVRTGHRRPKKASADATKKVEAAVPADPGPLPEGWQEFTDTSSGHVYYYHAGQKVSQWERPAAPAQDCPPQQAQVAEQHEEAAQDAAAGEREPEAAAEPDPEAELPPGWHAVWCEESGALLGRRGDPA</sequence>
<dbReference type="InterPro" id="IPR001202">
    <property type="entry name" value="WW_dom"/>
</dbReference>
<organism evidence="3 4">
    <name type="scientific">Prorocentrum cordatum</name>
    <dbReference type="NCBI Taxonomy" id="2364126"/>
    <lineage>
        <taxon>Eukaryota</taxon>
        <taxon>Sar</taxon>
        <taxon>Alveolata</taxon>
        <taxon>Dinophyceae</taxon>
        <taxon>Prorocentrales</taxon>
        <taxon>Prorocentraceae</taxon>
        <taxon>Prorocentrum</taxon>
    </lineage>
</organism>
<evidence type="ECO:0000256" key="1">
    <source>
        <dbReference type="SAM" id="MobiDB-lite"/>
    </source>
</evidence>
<dbReference type="PROSITE" id="PS50020">
    <property type="entry name" value="WW_DOMAIN_2"/>
    <property type="match status" value="1"/>
</dbReference>
<feature type="region of interest" description="Disordered" evidence="1">
    <location>
        <begin position="148"/>
        <end position="201"/>
    </location>
</feature>
<dbReference type="Gene3D" id="2.20.70.10">
    <property type="match status" value="1"/>
</dbReference>